<proteinExistence type="predicted"/>
<evidence type="ECO:0000313" key="2">
    <source>
        <dbReference type="EMBL" id="MBK0399763.1"/>
    </source>
</evidence>
<sequence length="311" mass="34438">MARNAWFQARAISSLEGLDFRREQVAIFAYSYAAEQIFEFARARGWRTILGQIDPGIFEEDLVEEEARRYPELAADWRRAPEAYWAGWRRELELADTIVVNSLWSASALRATGVSADRLKVIPLAYDPPANSSGFRRFYPERFDKNRPLRVLFLGLVNLRKGLGPLLDAARALSEAPVEFHVVGPNQLSWSPGATNCGNIVWHGSVPRKAVDCFYRDADVMLFPTLSDGFGITQLEARAWRLPLLVTPRCGAVIDDGVSGIVMEPGSARAIVSAIEWCIDNPSWLPHASAAVAPGERQSLEDVAVALSLIG</sequence>
<dbReference type="SUPFAM" id="SSF53756">
    <property type="entry name" value="UDP-Glycosyltransferase/glycogen phosphorylase"/>
    <property type="match status" value="1"/>
</dbReference>
<dbReference type="Gene3D" id="3.40.50.2000">
    <property type="entry name" value="Glycogen Phosphorylase B"/>
    <property type="match status" value="2"/>
</dbReference>
<keyword evidence="3" id="KW-1185">Reference proteome</keyword>
<dbReference type="GO" id="GO:0009103">
    <property type="term" value="P:lipopolysaccharide biosynthetic process"/>
    <property type="evidence" value="ECO:0007669"/>
    <property type="project" value="TreeGrafter"/>
</dbReference>
<dbReference type="AlphaFoldDB" id="A0A8J7SED5"/>
<accession>A0A8J7SED5</accession>
<reference evidence="2" key="1">
    <citation type="submission" date="2020-12" db="EMBL/GenBank/DDBJ databases">
        <title>Bacterial taxonomy.</title>
        <authorList>
            <person name="Pan X."/>
        </authorList>
    </citation>
    <scope>NUCLEOTIDE SEQUENCE</scope>
    <source>
        <strain evidence="2">M0105</strain>
    </source>
</reference>
<evidence type="ECO:0000313" key="3">
    <source>
        <dbReference type="Proteomes" id="UP000655420"/>
    </source>
</evidence>
<comment type="caution">
    <text evidence="2">The sequence shown here is derived from an EMBL/GenBank/DDBJ whole genome shotgun (WGS) entry which is preliminary data.</text>
</comment>
<dbReference type="PANTHER" id="PTHR46401:SF2">
    <property type="entry name" value="GLYCOSYLTRANSFERASE WBBK-RELATED"/>
    <property type="match status" value="1"/>
</dbReference>
<dbReference type="Pfam" id="PF13692">
    <property type="entry name" value="Glyco_trans_1_4"/>
    <property type="match status" value="1"/>
</dbReference>
<keyword evidence="1" id="KW-0808">Transferase</keyword>
<organism evidence="2 3">
    <name type="scientific">Thermohalobaculum xanthum</name>
    <dbReference type="NCBI Taxonomy" id="2753746"/>
    <lineage>
        <taxon>Bacteria</taxon>
        <taxon>Pseudomonadati</taxon>
        <taxon>Pseudomonadota</taxon>
        <taxon>Alphaproteobacteria</taxon>
        <taxon>Rhodobacterales</taxon>
        <taxon>Paracoccaceae</taxon>
        <taxon>Thermohalobaculum</taxon>
    </lineage>
</organism>
<dbReference type="PANTHER" id="PTHR46401">
    <property type="entry name" value="GLYCOSYLTRANSFERASE WBBK-RELATED"/>
    <property type="match status" value="1"/>
</dbReference>
<dbReference type="GO" id="GO:0016757">
    <property type="term" value="F:glycosyltransferase activity"/>
    <property type="evidence" value="ECO:0007669"/>
    <property type="project" value="TreeGrafter"/>
</dbReference>
<dbReference type="Proteomes" id="UP000655420">
    <property type="component" value="Unassembled WGS sequence"/>
</dbReference>
<protein>
    <submittedName>
        <fullName evidence="2">Glycosyltransferase family 4 protein</fullName>
    </submittedName>
</protein>
<dbReference type="RefSeq" id="WP_200609955.1">
    <property type="nucleotide sequence ID" value="NZ_JAEHHL010000006.1"/>
</dbReference>
<dbReference type="EMBL" id="JAEHHL010000006">
    <property type="protein sequence ID" value="MBK0399763.1"/>
    <property type="molecule type" value="Genomic_DNA"/>
</dbReference>
<evidence type="ECO:0000256" key="1">
    <source>
        <dbReference type="ARBA" id="ARBA00022679"/>
    </source>
</evidence>
<dbReference type="CDD" id="cd03801">
    <property type="entry name" value="GT4_PimA-like"/>
    <property type="match status" value="1"/>
</dbReference>
<gene>
    <name evidence="2" type="ORF">H0I76_11230</name>
</gene>
<name>A0A8J7SED5_9RHOB</name>